<accession>A0ABR3RNL1</accession>
<name>A0ABR3RNL1_9PLEO</name>
<evidence type="ECO:0000313" key="1">
    <source>
        <dbReference type="EMBL" id="KAL1606021.1"/>
    </source>
</evidence>
<sequence length="812" mass="93838">MINFRTYLRKTYPSPLLNVANNIVESSETMDFFQDPINQAGLKEPRTAPKEASDTVGQFHPAEVQVIENVLLQACGKDLYKRFEFEEFFRVKRSPPQKAITFNPVDGHLKVIVACVMSLEDGSNIDTRALRAYAINNLPWHIHEVILSDLAVKDPKGTADAIKHLHLLFTEESYMRIWLSPKESDDTRKTWLRDDTIVHDILGLYQNKAVQSTKIAPKAKLWINRLEAKPISLYKEAAEFMAKQWLRQDTWEVMSAFRWVRECDTSNFDPESADDDISFEEIQQVAESAWKLLDSKTEDAMALTRLAETMFGCSEHFASKDYCDRALKLNSAYWRATWCSIRISRQLWDIGEAVSCLQQLVQEYHKDHESFSPGDIETWKDVLEYAADLSQECEELDQAVIYSRMLHDIAPEDHNTTQHIVALMSGAKQFSILLEFLEKLRGPITDKHHDNSQHNQDKDKVQDRNGLTALFIHCADSIDFHEQIAYAVKVECNQLRKEQCEAMIEAAFEAAIRLAGEIDDGGASLRYYYGLWLYHGSQVKEGVRRAIGWWEENLGGSNPPDGTSMRRIRSKSTSKLITAYLDECKRLAPKSSSEQAREYLKLFKSLPKSQQAVADKATDLLIARLCHKNNIDEAEIQKRVKPHMLEALRILENDDPDDDWYGYMLLAQIPSPIDEKNALAAWKMLGPSEDFRYRPGIYRCDGRCGHYWKFADDMHYCKDCFDVQFDKKCLVELKARKLERRVCNPDHEFFRVPPYDPKTAFYPKENHIYVDGKEIEVKKWIELLKVKYCMIDARFSTQQIMRRKADGNIASQ</sequence>
<comment type="caution">
    <text evidence="1">The sequence shown here is derived from an EMBL/GenBank/DDBJ whole genome shotgun (WGS) entry which is preliminary data.</text>
</comment>
<dbReference type="EMBL" id="JAKIXB020000008">
    <property type="protein sequence ID" value="KAL1606021.1"/>
    <property type="molecule type" value="Genomic_DNA"/>
</dbReference>
<protein>
    <submittedName>
        <fullName evidence="1">Uncharacterized protein</fullName>
    </submittedName>
</protein>
<reference evidence="1 2" key="1">
    <citation type="submission" date="2024-02" db="EMBL/GenBank/DDBJ databases">
        <title>De novo assembly and annotation of 12 fungi associated with fruit tree decline syndrome in Ontario, Canada.</title>
        <authorList>
            <person name="Sulman M."/>
            <person name="Ellouze W."/>
            <person name="Ilyukhin E."/>
        </authorList>
    </citation>
    <scope>NUCLEOTIDE SEQUENCE [LARGE SCALE GENOMIC DNA]</scope>
    <source>
        <strain evidence="1 2">M97-236</strain>
    </source>
</reference>
<dbReference type="InterPro" id="IPR011990">
    <property type="entry name" value="TPR-like_helical_dom_sf"/>
</dbReference>
<proteinExistence type="predicted"/>
<dbReference type="SUPFAM" id="SSF48452">
    <property type="entry name" value="TPR-like"/>
    <property type="match status" value="1"/>
</dbReference>
<evidence type="ECO:0000313" key="2">
    <source>
        <dbReference type="Proteomes" id="UP001521222"/>
    </source>
</evidence>
<gene>
    <name evidence="1" type="ORF">SLS59_003145</name>
</gene>
<dbReference type="Proteomes" id="UP001521222">
    <property type="component" value="Unassembled WGS sequence"/>
</dbReference>
<dbReference type="Gene3D" id="1.25.40.10">
    <property type="entry name" value="Tetratricopeptide repeat domain"/>
    <property type="match status" value="1"/>
</dbReference>
<keyword evidence="2" id="KW-1185">Reference proteome</keyword>
<organism evidence="1 2">
    <name type="scientific">Nothophoma quercina</name>
    <dbReference type="NCBI Taxonomy" id="749835"/>
    <lineage>
        <taxon>Eukaryota</taxon>
        <taxon>Fungi</taxon>
        <taxon>Dikarya</taxon>
        <taxon>Ascomycota</taxon>
        <taxon>Pezizomycotina</taxon>
        <taxon>Dothideomycetes</taxon>
        <taxon>Pleosporomycetidae</taxon>
        <taxon>Pleosporales</taxon>
        <taxon>Pleosporineae</taxon>
        <taxon>Didymellaceae</taxon>
        <taxon>Nothophoma</taxon>
    </lineage>
</organism>